<dbReference type="Proteomes" id="UP001465755">
    <property type="component" value="Unassembled WGS sequence"/>
</dbReference>
<dbReference type="InterPro" id="IPR008978">
    <property type="entry name" value="HSP20-like_chaperone"/>
</dbReference>
<feature type="compositionally biased region" description="Low complexity" evidence="3">
    <location>
        <begin position="168"/>
        <end position="177"/>
    </location>
</feature>
<evidence type="ECO:0000259" key="5">
    <source>
        <dbReference type="PROSITE" id="PS51203"/>
    </source>
</evidence>
<organism evidence="6 7">
    <name type="scientific">Symbiochloris irregularis</name>
    <dbReference type="NCBI Taxonomy" id="706552"/>
    <lineage>
        <taxon>Eukaryota</taxon>
        <taxon>Viridiplantae</taxon>
        <taxon>Chlorophyta</taxon>
        <taxon>core chlorophytes</taxon>
        <taxon>Trebouxiophyceae</taxon>
        <taxon>Trebouxiales</taxon>
        <taxon>Trebouxiaceae</taxon>
        <taxon>Symbiochloris</taxon>
    </lineage>
</organism>
<protein>
    <submittedName>
        <fullName evidence="6">Uncharacterized protein</fullName>
    </submittedName>
</protein>
<dbReference type="Pfam" id="PF04969">
    <property type="entry name" value="CS"/>
    <property type="match status" value="1"/>
</dbReference>
<dbReference type="PANTHER" id="PTHR45862">
    <property type="entry name" value="PROTEIN SGT1 HOMOLOG"/>
    <property type="match status" value="1"/>
</dbReference>
<dbReference type="EMBL" id="JALJOQ010000099">
    <property type="protein sequence ID" value="KAK9798208.1"/>
    <property type="molecule type" value="Genomic_DNA"/>
</dbReference>
<dbReference type="Gene3D" id="1.25.40.10">
    <property type="entry name" value="Tetratricopeptide repeat domain"/>
    <property type="match status" value="1"/>
</dbReference>
<dbReference type="Pfam" id="PF05002">
    <property type="entry name" value="SGS"/>
    <property type="match status" value="1"/>
</dbReference>
<dbReference type="Gene3D" id="2.60.40.790">
    <property type="match status" value="1"/>
</dbReference>
<comment type="similarity">
    <text evidence="1">Belongs to the SGT1 family.</text>
</comment>
<dbReference type="Pfam" id="PF13181">
    <property type="entry name" value="TPR_8"/>
    <property type="match status" value="1"/>
</dbReference>
<dbReference type="InterPro" id="IPR007052">
    <property type="entry name" value="CS_dom"/>
</dbReference>
<evidence type="ECO:0000259" key="4">
    <source>
        <dbReference type="PROSITE" id="PS51048"/>
    </source>
</evidence>
<dbReference type="CDD" id="cd06466">
    <property type="entry name" value="p23_CS_SGT1_like"/>
    <property type="match status" value="1"/>
</dbReference>
<evidence type="ECO:0000313" key="6">
    <source>
        <dbReference type="EMBL" id="KAK9798208.1"/>
    </source>
</evidence>
<sequence length="409" mass="43697">MAGISADTFAARASTAFVDEEYEEAVQLYSQAIAKQPHAAKLYAARSAAFLKLGQDLEAVDDANQAVKLDPSLARAQARKGEALFSMEEYEGAKEAFEAAAALDSAKGKYSAWLSKCDKELAGEQKAAAKPSTSTFTNGHHSAPAAASAPLPSTASKAPAAPVPTPSVTPSTTADPAVPAPEQPAGGQPANGAEAVPVQPKYRHQHFQTAAWVEVAVLAKKLTPDRVSVSIQARSLSVTIRDSAGQEEFALTVDLWSEVDPKASKWELLSTKIEIRLKKAAPNAHWPSLEASSANGAAPAAAAPSAEEQVNAEPPAEFRPSYPTSRKNPKDWDKLAADVKKEEKDEHLDGEAGLQKLFRDIYGNSDEDTRRAMNKSFQESNGTVLSTNWKDIGKRKVKNADEHGKKDDK</sequence>
<keyword evidence="2" id="KW-0802">TPR repeat</keyword>
<feature type="domain" description="CS" evidence="5">
    <location>
        <begin position="199"/>
        <end position="290"/>
    </location>
</feature>
<feature type="repeat" description="TPR" evidence="2">
    <location>
        <begin position="6"/>
        <end position="39"/>
    </location>
</feature>
<feature type="region of interest" description="Disordered" evidence="3">
    <location>
        <begin position="376"/>
        <end position="409"/>
    </location>
</feature>
<dbReference type="PROSITE" id="PS51203">
    <property type="entry name" value="CS"/>
    <property type="match status" value="1"/>
</dbReference>
<dbReference type="AlphaFoldDB" id="A0AAW1NUX7"/>
<name>A0AAW1NUX7_9CHLO</name>
<dbReference type="PROSITE" id="PS51048">
    <property type="entry name" value="SGS"/>
    <property type="match status" value="1"/>
</dbReference>
<dbReference type="PROSITE" id="PS50005">
    <property type="entry name" value="TPR"/>
    <property type="match status" value="3"/>
</dbReference>
<feature type="compositionally biased region" description="Low complexity" evidence="3">
    <location>
        <begin position="142"/>
        <end position="160"/>
    </location>
</feature>
<feature type="compositionally biased region" description="Low complexity" evidence="3">
    <location>
        <begin position="183"/>
        <end position="194"/>
    </location>
</feature>
<dbReference type="GO" id="GO:0051087">
    <property type="term" value="F:protein-folding chaperone binding"/>
    <property type="evidence" value="ECO:0007669"/>
    <property type="project" value="InterPro"/>
</dbReference>
<dbReference type="SUPFAM" id="SSF49764">
    <property type="entry name" value="HSP20-like chaperones"/>
    <property type="match status" value="1"/>
</dbReference>
<dbReference type="SMART" id="SM00028">
    <property type="entry name" value="TPR"/>
    <property type="match status" value="3"/>
</dbReference>
<feature type="region of interest" description="Disordered" evidence="3">
    <location>
        <begin position="125"/>
        <end position="194"/>
    </location>
</feature>
<keyword evidence="7" id="KW-1185">Reference proteome</keyword>
<feature type="compositionally biased region" description="Polar residues" evidence="3">
    <location>
        <begin position="131"/>
        <end position="140"/>
    </location>
</feature>
<dbReference type="InterPro" id="IPR019734">
    <property type="entry name" value="TPR_rpt"/>
</dbReference>
<feature type="domain" description="SGS" evidence="4">
    <location>
        <begin position="321"/>
        <end position="409"/>
    </location>
</feature>
<comment type="caution">
    <text evidence="6">The sequence shown here is derived from an EMBL/GenBank/DDBJ whole genome shotgun (WGS) entry which is preliminary data.</text>
</comment>
<feature type="compositionally biased region" description="Basic and acidic residues" evidence="3">
    <location>
        <begin position="391"/>
        <end position="409"/>
    </location>
</feature>
<evidence type="ECO:0000256" key="1">
    <source>
        <dbReference type="ARBA" id="ARBA00008509"/>
    </source>
</evidence>
<reference evidence="6 7" key="1">
    <citation type="journal article" date="2024" name="Nat. Commun.">
        <title>Phylogenomics reveals the evolutionary origins of lichenization in chlorophyte algae.</title>
        <authorList>
            <person name="Puginier C."/>
            <person name="Libourel C."/>
            <person name="Otte J."/>
            <person name="Skaloud P."/>
            <person name="Haon M."/>
            <person name="Grisel S."/>
            <person name="Petersen M."/>
            <person name="Berrin J.G."/>
            <person name="Delaux P.M."/>
            <person name="Dal Grande F."/>
            <person name="Keller J."/>
        </authorList>
    </citation>
    <scope>NUCLEOTIDE SEQUENCE [LARGE SCALE GENOMIC DNA]</scope>
    <source>
        <strain evidence="6 7">SAG 2036</strain>
    </source>
</reference>
<evidence type="ECO:0000256" key="2">
    <source>
        <dbReference type="PROSITE-ProRule" id="PRU00339"/>
    </source>
</evidence>
<accession>A0AAW1NUX7</accession>
<gene>
    <name evidence="6" type="ORF">WJX73_006326</name>
</gene>
<feature type="compositionally biased region" description="Low complexity" evidence="3">
    <location>
        <begin position="290"/>
        <end position="308"/>
    </location>
</feature>
<dbReference type="InterPro" id="IPR044563">
    <property type="entry name" value="Sgt1-like"/>
</dbReference>
<evidence type="ECO:0000313" key="7">
    <source>
        <dbReference type="Proteomes" id="UP001465755"/>
    </source>
</evidence>
<evidence type="ECO:0000256" key="3">
    <source>
        <dbReference type="SAM" id="MobiDB-lite"/>
    </source>
</evidence>
<proteinExistence type="inferred from homology"/>
<dbReference type="SUPFAM" id="SSF48452">
    <property type="entry name" value="TPR-like"/>
    <property type="match status" value="1"/>
</dbReference>
<feature type="repeat" description="TPR" evidence="2">
    <location>
        <begin position="40"/>
        <end position="73"/>
    </location>
</feature>
<dbReference type="InterPro" id="IPR007699">
    <property type="entry name" value="SGS_dom"/>
</dbReference>
<feature type="region of interest" description="Disordered" evidence="3">
    <location>
        <begin position="289"/>
        <end position="331"/>
    </location>
</feature>
<feature type="repeat" description="TPR" evidence="2">
    <location>
        <begin position="74"/>
        <end position="107"/>
    </location>
</feature>
<feature type="compositionally biased region" description="Polar residues" evidence="3">
    <location>
        <begin position="376"/>
        <end position="389"/>
    </location>
</feature>
<dbReference type="InterPro" id="IPR011990">
    <property type="entry name" value="TPR-like_helical_dom_sf"/>
</dbReference>